<gene>
    <name evidence="5" type="primary">TAT1_2</name>
    <name evidence="5" type="ORF">KIN20_017915</name>
</gene>
<evidence type="ECO:0000256" key="2">
    <source>
        <dbReference type="ARBA" id="ARBA00022692"/>
    </source>
</evidence>
<dbReference type="PROSITE" id="PS00154">
    <property type="entry name" value="ATPASE_E1_E2"/>
    <property type="match status" value="1"/>
</dbReference>
<dbReference type="Gene3D" id="3.40.1110.10">
    <property type="entry name" value="Calcium-transporting ATPase, cytoplasmic domain N"/>
    <property type="match status" value="1"/>
</dbReference>
<dbReference type="GO" id="GO:0005802">
    <property type="term" value="C:trans-Golgi network"/>
    <property type="evidence" value="ECO:0007669"/>
    <property type="project" value="TreeGrafter"/>
</dbReference>
<keyword evidence="2" id="KW-0812">Transmembrane</keyword>
<dbReference type="PANTHER" id="PTHR24092">
    <property type="entry name" value="PROBABLE PHOSPHOLIPID-TRANSPORTING ATPASE"/>
    <property type="match status" value="1"/>
</dbReference>
<reference evidence="5" key="1">
    <citation type="submission" date="2021-06" db="EMBL/GenBank/DDBJ databases">
        <title>Parelaphostrongylus tenuis whole genome reference sequence.</title>
        <authorList>
            <person name="Garwood T.J."/>
            <person name="Larsen P.A."/>
            <person name="Fountain-Jones N.M."/>
            <person name="Garbe J.R."/>
            <person name="Macchietto M.G."/>
            <person name="Kania S.A."/>
            <person name="Gerhold R.W."/>
            <person name="Richards J.E."/>
            <person name="Wolf T.M."/>
        </authorList>
    </citation>
    <scope>NUCLEOTIDE SEQUENCE</scope>
    <source>
        <strain evidence="5">MNPRO001-30</strain>
        <tissue evidence="5">Meninges</tissue>
    </source>
</reference>
<dbReference type="GO" id="GO:0005886">
    <property type="term" value="C:plasma membrane"/>
    <property type="evidence" value="ECO:0007669"/>
    <property type="project" value="TreeGrafter"/>
</dbReference>
<dbReference type="InterPro" id="IPR023299">
    <property type="entry name" value="ATPase_P-typ_cyto_dom_N"/>
</dbReference>
<keyword evidence="4" id="KW-0472">Membrane</keyword>
<sequence>MRNDGGTSFLWHVLTFFILYNNLIPISLQVTLEIVRFFQASYINIDVEMYDANSDSCAIARTSNLNEELGLVKFLMSDKTGTLTQNVMKFKQISVAGEIFGDNESDEFADEELISRYRQ</sequence>
<evidence type="ECO:0000313" key="6">
    <source>
        <dbReference type="Proteomes" id="UP001196413"/>
    </source>
</evidence>
<dbReference type="GO" id="GO:0140326">
    <property type="term" value="F:ATPase-coupled intramembrane lipid transporter activity"/>
    <property type="evidence" value="ECO:0007669"/>
    <property type="project" value="TreeGrafter"/>
</dbReference>
<dbReference type="InterPro" id="IPR023214">
    <property type="entry name" value="HAD_sf"/>
</dbReference>
<dbReference type="InterPro" id="IPR018303">
    <property type="entry name" value="ATPase_P-typ_P_site"/>
</dbReference>
<dbReference type="EMBL" id="JAHQIW010003578">
    <property type="protein sequence ID" value="KAJ1359226.1"/>
    <property type="molecule type" value="Genomic_DNA"/>
</dbReference>
<accession>A0AAD5N0G8</accession>
<dbReference type="AlphaFoldDB" id="A0AAD5N0G8"/>
<dbReference type="GO" id="GO:0016887">
    <property type="term" value="F:ATP hydrolysis activity"/>
    <property type="evidence" value="ECO:0007669"/>
    <property type="project" value="InterPro"/>
</dbReference>
<evidence type="ECO:0000256" key="1">
    <source>
        <dbReference type="ARBA" id="ARBA00004370"/>
    </source>
</evidence>
<dbReference type="GO" id="GO:0045332">
    <property type="term" value="P:phospholipid translocation"/>
    <property type="evidence" value="ECO:0007669"/>
    <property type="project" value="TreeGrafter"/>
</dbReference>
<evidence type="ECO:0000313" key="5">
    <source>
        <dbReference type="EMBL" id="KAJ1359226.1"/>
    </source>
</evidence>
<keyword evidence="6" id="KW-1185">Reference proteome</keyword>
<comment type="subcellular location">
    <subcellularLocation>
        <location evidence="1">Membrane</location>
    </subcellularLocation>
</comment>
<dbReference type="Proteomes" id="UP001196413">
    <property type="component" value="Unassembled WGS sequence"/>
</dbReference>
<dbReference type="Gene3D" id="3.40.50.1000">
    <property type="entry name" value="HAD superfamily/HAD-like"/>
    <property type="match status" value="1"/>
</dbReference>
<dbReference type="PANTHER" id="PTHR24092:SF150">
    <property type="entry name" value="PHOSPHOLIPID-TRANSPORTING ATPASE"/>
    <property type="match status" value="1"/>
</dbReference>
<proteinExistence type="predicted"/>
<dbReference type="GO" id="GO:0005524">
    <property type="term" value="F:ATP binding"/>
    <property type="evidence" value="ECO:0007669"/>
    <property type="project" value="InterPro"/>
</dbReference>
<protein>
    <submittedName>
        <fullName evidence="5">Amino acid transporter tat1</fullName>
    </submittedName>
</protein>
<dbReference type="InterPro" id="IPR001757">
    <property type="entry name" value="P_typ_ATPase"/>
</dbReference>
<organism evidence="5 6">
    <name type="scientific">Parelaphostrongylus tenuis</name>
    <name type="common">Meningeal worm</name>
    <dbReference type="NCBI Taxonomy" id="148309"/>
    <lineage>
        <taxon>Eukaryota</taxon>
        <taxon>Metazoa</taxon>
        <taxon>Ecdysozoa</taxon>
        <taxon>Nematoda</taxon>
        <taxon>Chromadorea</taxon>
        <taxon>Rhabditida</taxon>
        <taxon>Rhabditina</taxon>
        <taxon>Rhabditomorpha</taxon>
        <taxon>Strongyloidea</taxon>
        <taxon>Metastrongylidae</taxon>
        <taxon>Parelaphostrongylus</taxon>
    </lineage>
</organism>
<dbReference type="Gene3D" id="1.20.1110.10">
    <property type="entry name" value="Calcium-transporting ATPase, transmembrane domain"/>
    <property type="match status" value="1"/>
</dbReference>
<dbReference type="NCBIfam" id="TIGR01494">
    <property type="entry name" value="ATPase_P-type"/>
    <property type="match status" value="1"/>
</dbReference>
<keyword evidence="3" id="KW-1133">Transmembrane helix</keyword>
<evidence type="ECO:0000256" key="3">
    <source>
        <dbReference type="ARBA" id="ARBA00022989"/>
    </source>
</evidence>
<evidence type="ECO:0000256" key="4">
    <source>
        <dbReference type="ARBA" id="ARBA00023136"/>
    </source>
</evidence>
<comment type="caution">
    <text evidence="5">The sequence shown here is derived from an EMBL/GenBank/DDBJ whole genome shotgun (WGS) entry which is preliminary data.</text>
</comment>
<name>A0AAD5N0G8_PARTN</name>